<dbReference type="RefSeq" id="WP_191770774.1">
    <property type="nucleotide sequence ID" value="NZ_JACSQS010000009.1"/>
</dbReference>
<accession>A0A8X8G142</accession>
<feature type="signal peptide" evidence="1">
    <location>
        <begin position="1"/>
        <end position="20"/>
    </location>
</feature>
<dbReference type="SUPFAM" id="SSF52317">
    <property type="entry name" value="Class I glutamine amidotransferase-like"/>
    <property type="match status" value="1"/>
</dbReference>
<gene>
    <name evidence="3" type="ORF">H9654_10460</name>
</gene>
<feature type="domain" description="ThuA-like" evidence="2">
    <location>
        <begin position="24"/>
        <end position="230"/>
    </location>
</feature>
<organism evidence="3 4">
    <name type="scientific">Stenotrophomonas lacuserhaii</name>
    <dbReference type="NCBI Taxonomy" id="2760084"/>
    <lineage>
        <taxon>Bacteria</taxon>
        <taxon>Pseudomonadati</taxon>
        <taxon>Pseudomonadota</taxon>
        <taxon>Gammaproteobacteria</taxon>
        <taxon>Lysobacterales</taxon>
        <taxon>Lysobacteraceae</taxon>
        <taxon>Stenotrophomonas</taxon>
    </lineage>
</organism>
<keyword evidence="1" id="KW-0732">Signal</keyword>
<dbReference type="InterPro" id="IPR029010">
    <property type="entry name" value="ThuA-like"/>
</dbReference>
<comment type="caution">
    <text evidence="3">The sequence shown here is derived from an EMBL/GenBank/DDBJ whole genome shotgun (WGS) entry which is preliminary data.</text>
</comment>
<evidence type="ECO:0000313" key="3">
    <source>
        <dbReference type="EMBL" id="MBD7954620.1"/>
    </source>
</evidence>
<dbReference type="PANTHER" id="PTHR40469:SF2">
    <property type="entry name" value="GALACTOSE-BINDING DOMAIN-LIKE SUPERFAMILY PROTEIN"/>
    <property type="match status" value="1"/>
</dbReference>
<dbReference type="PANTHER" id="PTHR40469">
    <property type="entry name" value="SECRETED GLYCOSYL HYDROLASE"/>
    <property type="match status" value="1"/>
</dbReference>
<dbReference type="InterPro" id="IPR029062">
    <property type="entry name" value="Class_I_gatase-like"/>
</dbReference>
<reference evidence="3 4" key="1">
    <citation type="submission" date="2020-08" db="EMBL/GenBank/DDBJ databases">
        <title>A Genomic Blueprint of the Chicken Gut Microbiome.</title>
        <authorList>
            <person name="Gilroy R."/>
            <person name="Ravi A."/>
            <person name="Getino M."/>
            <person name="Pursley I."/>
            <person name="Horton D.L."/>
            <person name="Alikhan N.-F."/>
            <person name="Baker D."/>
            <person name="Gharbi K."/>
            <person name="Hall N."/>
            <person name="Watson M."/>
            <person name="Adriaenssens E.M."/>
            <person name="Foster-Nyarko E."/>
            <person name="Jarju S."/>
            <person name="Secka A."/>
            <person name="Antonio M."/>
            <person name="Oren A."/>
            <person name="Chaudhuri R."/>
            <person name="La Ragione R.M."/>
            <person name="Hildebrand F."/>
            <person name="Pallen M.J."/>
        </authorList>
    </citation>
    <scope>NUCLEOTIDE SEQUENCE [LARGE SCALE GENOMIC DNA]</scope>
    <source>
        <strain evidence="3 4">Sa5BUN4</strain>
    </source>
</reference>
<dbReference type="Pfam" id="PF06283">
    <property type="entry name" value="ThuA"/>
    <property type="match status" value="1"/>
</dbReference>
<dbReference type="AlphaFoldDB" id="A0A8X8G142"/>
<evidence type="ECO:0000259" key="2">
    <source>
        <dbReference type="Pfam" id="PF06283"/>
    </source>
</evidence>
<feature type="chain" id="PRO_5036473100" evidence="1">
    <location>
        <begin position="21"/>
        <end position="237"/>
    </location>
</feature>
<protein>
    <submittedName>
        <fullName evidence="3">ThuA domain-containing protein</fullName>
    </submittedName>
</protein>
<name>A0A8X8G142_9GAMM</name>
<sequence length="237" mass="25682">MRALISCCLALLLLPWPAYADDAILVFTRTAKFRHDSIPVAVETLGSLAAEQGLRVVHGEDSGVFTAEGLSAFRAVVFANTTGDVLDEPQQAALQAFIEGGGGFLGLHSAADTEYDWPFYGELVGAWFHKHPPGLQTARVTLHGGGDDGVQWPITDELYNYRRNPRPWVQVLATVDEAGYEGGTMGDDHPITWCRPMGRGRSWYTGLGHDAAVYADPDVRALLRRGLAYAAGTSPHC</sequence>
<dbReference type="EMBL" id="JACSQS010000009">
    <property type="protein sequence ID" value="MBD7954620.1"/>
    <property type="molecule type" value="Genomic_DNA"/>
</dbReference>
<dbReference type="Proteomes" id="UP000636938">
    <property type="component" value="Unassembled WGS sequence"/>
</dbReference>
<keyword evidence="4" id="KW-1185">Reference proteome</keyword>
<dbReference type="Gene3D" id="3.40.50.880">
    <property type="match status" value="1"/>
</dbReference>
<proteinExistence type="predicted"/>
<evidence type="ECO:0000256" key="1">
    <source>
        <dbReference type="SAM" id="SignalP"/>
    </source>
</evidence>
<evidence type="ECO:0000313" key="4">
    <source>
        <dbReference type="Proteomes" id="UP000636938"/>
    </source>
</evidence>